<dbReference type="EMBL" id="BQKI01000097">
    <property type="protein sequence ID" value="GJN38704.1"/>
    <property type="molecule type" value="Genomic_DNA"/>
</dbReference>
<proteinExistence type="predicted"/>
<dbReference type="InterPro" id="IPR036249">
    <property type="entry name" value="Thioredoxin-like_sf"/>
</dbReference>
<dbReference type="CDD" id="cd03185">
    <property type="entry name" value="GST_C_Tau"/>
    <property type="match status" value="1"/>
</dbReference>
<feature type="domain" description="GST N-terminal" evidence="4">
    <location>
        <begin position="40"/>
        <end position="120"/>
    </location>
</feature>
<dbReference type="GO" id="GO:0005737">
    <property type="term" value="C:cytoplasm"/>
    <property type="evidence" value="ECO:0007669"/>
    <property type="project" value="TreeGrafter"/>
</dbReference>
<comment type="catalytic activity">
    <reaction evidence="3">
        <text>RX + glutathione = an S-substituted glutathione + a halide anion + H(+)</text>
        <dbReference type="Rhea" id="RHEA:16437"/>
        <dbReference type="ChEBI" id="CHEBI:15378"/>
        <dbReference type="ChEBI" id="CHEBI:16042"/>
        <dbReference type="ChEBI" id="CHEBI:17792"/>
        <dbReference type="ChEBI" id="CHEBI:57925"/>
        <dbReference type="ChEBI" id="CHEBI:90779"/>
        <dbReference type="EC" id="2.5.1.18"/>
    </reaction>
</comment>
<reference evidence="6" key="1">
    <citation type="journal article" date="2018" name="DNA Res.">
        <title>Multiple hybrid de novo genome assembly of finger millet, an orphan allotetraploid crop.</title>
        <authorList>
            <person name="Hatakeyama M."/>
            <person name="Aluri S."/>
            <person name="Balachadran M.T."/>
            <person name="Sivarajan S.R."/>
            <person name="Patrignani A."/>
            <person name="Gruter S."/>
            <person name="Poveda L."/>
            <person name="Shimizu-Inatsugi R."/>
            <person name="Baeten J."/>
            <person name="Francoijs K.J."/>
            <person name="Nataraja K.N."/>
            <person name="Reddy Y.A.N."/>
            <person name="Phadnis S."/>
            <person name="Ravikumar R.L."/>
            <person name="Schlapbach R."/>
            <person name="Sreeman S.M."/>
            <person name="Shimizu K.K."/>
        </authorList>
    </citation>
    <scope>NUCLEOTIDE SEQUENCE</scope>
</reference>
<accession>A0AAV5FV45</accession>
<dbReference type="EC" id="2.5.1.18" evidence="1"/>
<dbReference type="SFLD" id="SFLDG01152">
    <property type="entry name" value="Main.3:_Omega-_and_Tau-like"/>
    <property type="match status" value="1"/>
</dbReference>
<dbReference type="InterPro" id="IPR040079">
    <property type="entry name" value="Glutathione_S-Trfase"/>
</dbReference>
<dbReference type="Pfam" id="PF13417">
    <property type="entry name" value="GST_N_3"/>
    <property type="match status" value="1"/>
</dbReference>
<evidence type="ECO:0000259" key="5">
    <source>
        <dbReference type="PROSITE" id="PS50405"/>
    </source>
</evidence>
<evidence type="ECO:0000256" key="2">
    <source>
        <dbReference type="ARBA" id="ARBA00022679"/>
    </source>
</evidence>
<dbReference type="PANTHER" id="PTHR11260">
    <property type="entry name" value="GLUTATHIONE S-TRANSFERASE, GST, SUPERFAMILY, GST DOMAIN CONTAINING"/>
    <property type="match status" value="1"/>
</dbReference>
<dbReference type="CDD" id="cd03058">
    <property type="entry name" value="GST_N_Tau"/>
    <property type="match status" value="1"/>
</dbReference>
<dbReference type="SUPFAM" id="SSF47616">
    <property type="entry name" value="GST C-terminal domain-like"/>
    <property type="match status" value="1"/>
</dbReference>
<dbReference type="Pfam" id="PF13410">
    <property type="entry name" value="GST_C_2"/>
    <property type="match status" value="1"/>
</dbReference>
<dbReference type="SFLD" id="SFLDG00358">
    <property type="entry name" value="Main_(cytGST)"/>
    <property type="match status" value="1"/>
</dbReference>
<dbReference type="InterPro" id="IPR045074">
    <property type="entry name" value="GST_C_Tau"/>
</dbReference>
<sequence length="254" mass="28224">MRKHVRPAVGTQNPHKLFKRLTLERQVSGSTVLAMAGKKSRLVLLDYLVSPFAQRCRIALAEKKIPCEFIEQEIFGAKSELLLRSNPAHKKVPVLIHDGLPVAESLVILDYLEDAFPDSPPLLPADPYARAQAPFWAAYSDKIYEAGTRLWKLPGEAAHAQARGDMAEALRTLGRELGEKPFFGGEAFGFVDVAVVPFARRYERLGGFSVEEVAPGLAAWARRCGERESVAGNLQPEEKVDQFFSRLKEHFGVV</sequence>
<evidence type="ECO:0000256" key="3">
    <source>
        <dbReference type="ARBA" id="ARBA00047960"/>
    </source>
</evidence>
<evidence type="ECO:0000256" key="1">
    <source>
        <dbReference type="ARBA" id="ARBA00012452"/>
    </source>
</evidence>
<reference evidence="6" key="2">
    <citation type="submission" date="2021-12" db="EMBL/GenBank/DDBJ databases">
        <title>Resequencing data analysis of finger millet.</title>
        <authorList>
            <person name="Hatakeyama M."/>
            <person name="Aluri S."/>
            <person name="Balachadran M.T."/>
            <person name="Sivarajan S.R."/>
            <person name="Poveda L."/>
            <person name="Shimizu-Inatsugi R."/>
            <person name="Schlapbach R."/>
            <person name="Sreeman S.M."/>
            <person name="Shimizu K.K."/>
        </authorList>
    </citation>
    <scope>NUCLEOTIDE SEQUENCE</scope>
</reference>
<dbReference type="Proteomes" id="UP001054889">
    <property type="component" value="Unassembled WGS sequence"/>
</dbReference>
<gene>
    <name evidence="6" type="primary">gb27771</name>
    <name evidence="6" type="ORF">PR202_gb27771</name>
</gene>
<dbReference type="InterPro" id="IPR045073">
    <property type="entry name" value="Omega/Tau-like"/>
</dbReference>
<dbReference type="Gene3D" id="1.20.1050.10">
    <property type="match status" value="1"/>
</dbReference>
<dbReference type="InterPro" id="IPR036282">
    <property type="entry name" value="Glutathione-S-Trfase_C_sf"/>
</dbReference>
<feature type="domain" description="GST C-terminal" evidence="5">
    <location>
        <begin position="126"/>
        <end position="243"/>
    </location>
</feature>
<organism evidence="6 7">
    <name type="scientific">Eleusine coracana subsp. coracana</name>
    <dbReference type="NCBI Taxonomy" id="191504"/>
    <lineage>
        <taxon>Eukaryota</taxon>
        <taxon>Viridiplantae</taxon>
        <taxon>Streptophyta</taxon>
        <taxon>Embryophyta</taxon>
        <taxon>Tracheophyta</taxon>
        <taxon>Spermatophyta</taxon>
        <taxon>Magnoliopsida</taxon>
        <taxon>Liliopsida</taxon>
        <taxon>Poales</taxon>
        <taxon>Poaceae</taxon>
        <taxon>PACMAD clade</taxon>
        <taxon>Chloridoideae</taxon>
        <taxon>Cynodonteae</taxon>
        <taxon>Eleusininae</taxon>
        <taxon>Eleusine</taxon>
    </lineage>
</organism>
<dbReference type="PROSITE" id="PS50405">
    <property type="entry name" value="GST_CTER"/>
    <property type="match status" value="1"/>
</dbReference>
<dbReference type="InterPro" id="IPR010987">
    <property type="entry name" value="Glutathione-S-Trfase_C-like"/>
</dbReference>
<evidence type="ECO:0000259" key="4">
    <source>
        <dbReference type="PROSITE" id="PS50404"/>
    </source>
</evidence>
<dbReference type="PANTHER" id="PTHR11260:SF690">
    <property type="entry name" value="GLUTATHIONE S-TRANSFERASE"/>
    <property type="match status" value="1"/>
</dbReference>
<dbReference type="PROSITE" id="PS50404">
    <property type="entry name" value="GST_NTER"/>
    <property type="match status" value="1"/>
</dbReference>
<dbReference type="GO" id="GO:0004364">
    <property type="term" value="F:glutathione transferase activity"/>
    <property type="evidence" value="ECO:0007669"/>
    <property type="project" value="UniProtKB-EC"/>
</dbReference>
<dbReference type="Gene3D" id="3.40.30.10">
    <property type="entry name" value="Glutaredoxin"/>
    <property type="match status" value="1"/>
</dbReference>
<protein>
    <recommendedName>
        <fullName evidence="1">glutathione transferase</fullName>
        <ecNumber evidence="1">2.5.1.18</ecNumber>
    </recommendedName>
</protein>
<dbReference type="GO" id="GO:0006749">
    <property type="term" value="P:glutathione metabolic process"/>
    <property type="evidence" value="ECO:0007669"/>
    <property type="project" value="InterPro"/>
</dbReference>
<evidence type="ECO:0000313" key="6">
    <source>
        <dbReference type="EMBL" id="GJN38704.1"/>
    </source>
</evidence>
<dbReference type="SUPFAM" id="SSF52833">
    <property type="entry name" value="Thioredoxin-like"/>
    <property type="match status" value="1"/>
</dbReference>
<keyword evidence="7" id="KW-1185">Reference proteome</keyword>
<comment type="caution">
    <text evidence="6">The sequence shown here is derived from an EMBL/GenBank/DDBJ whole genome shotgun (WGS) entry which is preliminary data.</text>
</comment>
<dbReference type="SFLD" id="SFLDS00019">
    <property type="entry name" value="Glutathione_Transferase_(cytos"/>
    <property type="match status" value="1"/>
</dbReference>
<dbReference type="AlphaFoldDB" id="A0AAV5FV45"/>
<keyword evidence="2" id="KW-0808">Transferase</keyword>
<name>A0AAV5FV45_ELECO</name>
<evidence type="ECO:0000313" key="7">
    <source>
        <dbReference type="Proteomes" id="UP001054889"/>
    </source>
</evidence>
<dbReference type="InterPro" id="IPR004045">
    <property type="entry name" value="Glutathione_S-Trfase_N"/>
</dbReference>